<feature type="non-terminal residue" evidence="1">
    <location>
        <position position="1"/>
    </location>
</feature>
<proteinExistence type="predicted"/>
<protein>
    <submittedName>
        <fullName evidence="1">Uncharacterized protein</fullName>
    </submittedName>
</protein>
<name>A0A9R1JZA0_WHEAT</name>
<comment type="caution">
    <text evidence="1">The sequence shown here is derived from an EMBL/GenBank/DDBJ whole genome shotgun (WGS) entry which is preliminary data.</text>
</comment>
<reference evidence="1" key="2">
    <citation type="submission" date="2020-03" db="EMBL/GenBank/DDBJ databases">
        <title>The second near-complete assembly of the hexaploid bread wheat (Triticum aestivum) genome.</title>
        <authorList>
            <person name="Zimin A.V."/>
            <person name="Puiu D."/>
            <person name="Shumante A."/>
            <person name="Alonge M."/>
            <person name="Salzberg S.L."/>
        </authorList>
    </citation>
    <scope>NUCLEOTIDE SEQUENCE</scope>
    <source>
        <tissue evidence="1">Leaf</tissue>
    </source>
</reference>
<evidence type="ECO:0000313" key="1">
    <source>
        <dbReference type="EMBL" id="KAF7035109.1"/>
    </source>
</evidence>
<gene>
    <name evidence="1" type="ORF">CFC21_046030</name>
</gene>
<sequence>ESSVGLEAMELSGPR</sequence>
<accession>A0A9R1JZA0</accession>
<reference evidence="1" key="1">
    <citation type="journal article" date="2017" name="Gigascience">
        <title>The first near-complete assembly of the hexaploid bread wheat genome, Triticum aestivum.</title>
        <authorList>
            <person name="Zimin A.V."/>
            <person name="Puiu D."/>
            <person name="Hall R."/>
            <person name="Kingan S."/>
            <person name="Clavijo B.J."/>
            <person name="Salzberg S.L."/>
        </authorList>
    </citation>
    <scope>NUCLEOTIDE SEQUENCE</scope>
    <source>
        <tissue evidence="1">Leaf</tissue>
    </source>
</reference>
<organism evidence="1">
    <name type="scientific">Triticum aestivum</name>
    <name type="common">Wheat</name>
    <dbReference type="NCBI Taxonomy" id="4565"/>
    <lineage>
        <taxon>Eukaryota</taxon>
        <taxon>Viridiplantae</taxon>
        <taxon>Streptophyta</taxon>
        <taxon>Embryophyta</taxon>
        <taxon>Tracheophyta</taxon>
        <taxon>Spermatophyta</taxon>
        <taxon>Magnoliopsida</taxon>
        <taxon>Liliopsida</taxon>
        <taxon>Poales</taxon>
        <taxon>Poaceae</taxon>
        <taxon>BOP clade</taxon>
        <taxon>Pooideae</taxon>
        <taxon>Triticodae</taxon>
        <taxon>Triticeae</taxon>
        <taxon>Triticinae</taxon>
        <taxon>Triticum</taxon>
    </lineage>
</organism>
<dbReference type="EMBL" id="CM022219">
    <property type="protein sequence ID" value="KAF7035109.1"/>
    <property type="molecule type" value="Genomic_DNA"/>
</dbReference>
<dbReference type="Proteomes" id="UP000815260">
    <property type="component" value="Chromosome 3D"/>
</dbReference>